<dbReference type="PANTHER" id="PTHR33238:SF7">
    <property type="entry name" value="IRON-DEPENDENT TRANSCRIPTIONAL REGULATOR"/>
    <property type="match status" value="1"/>
</dbReference>
<dbReference type="STRING" id="1353158.SAMN04488587_0083"/>
<evidence type="ECO:0000256" key="4">
    <source>
        <dbReference type="ARBA" id="ARBA00023163"/>
    </source>
</evidence>
<dbReference type="InterPro" id="IPR022689">
    <property type="entry name" value="Iron_dep_repressor"/>
</dbReference>
<dbReference type="InterPro" id="IPR036390">
    <property type="entry name" value="WH_DNA-bd_sf"/>
</dbReference>
<comment type="similarity">
    <text evidence="1">Belongs to the DtxR/MntR family.</text>
</comment>
<dbReference type="OrthoDB" id="24735at2157"/>
<dbReference type="SUPFAM" id="SSF46785">
    <property type="entry name" value="Winged helix' DNA-binding domain"/>
    <property type="match status" value="1"/>
</dbReference>
<dbReference type="Gene3D" id="1.10.60.10">
    <property type="entry name" value="Iron dependent repressor, metal binding and dimerisation domain"/>
    <property type="match status" value="1"/>
</dbReference>
<accession>A0A1H9Y0C0</accession>
<evidence type="ECO:0000259" key="5">
    <source>
        <dbReference type="PROSITE" id="PS50944"/>
    </source>
</evidence>
<gene>
    <name evidence="6" type="ORF">SAMN04488587_0083</name>
</gene>
<dbReference type="PROSITE" id="PS50944">
    <property type="entry name" value="HTH_DTXR"/>
    <property type="match status" value="1"/>
</dbReference>
<name>A0A1H9Y0C0_9EURY</name>
<proteinExistence type="inferred from homology"/>
<dbReference type="Proteomes" id="UP000243338">
    <property type="component" value="Unassembled WGS sequence"/>
</dbReference>
<protein>
    <submittedName>
        <fullName evidence="6">Iron (Metal) dependent repressor, DtxR family</fullName>
    </submittedName>
</protein>
<dbReference type="GO" id="GO:0003677">
    <property type="term" value="F:DNA binding"/>
    <property type="evidence" value="ECO:0007669"/>
    <property type="project" value="UniProtKB-KW"/>
</dbReference>
<dbReference type="AlphaFoldDB" id="A0A1H9Y0C0"/>
<dbReference type="GO" id="GO:0046983">
    <property type="term" value="F:protein dimerization activity"/>
    <property type="evidence" value="ECO:0007669"/>
    <property type="project" value="InterPro"/>
</dbReference>
<dbReference type="InterPro" id="IPR050536">
    <property type="entry name" value="DtxR_MntR_Metal-Reg"/>
</dbReference>
<dbReference type="EMBL" id="FOHQ01000001">
    <property type="protein sequence ID" value="SES62147.1"/>
    <property type="molecule type" value="Genomic_DNA"/>
</dbReference>
<evidence type="ECO:0000256" key="3">
    <source>
        <dbReference type="ARBA" id="ARBA00023125"/>
    </source>
</evidence>
<dbReference type="PANTHER" id="PTHR33238">
    <property type="entry name" value="IRON (METAL) DEPENDENT REPRESSOR, DTXR FAMILY"/>
    <property type="match status" value="1"/>
</dbReference>
<dbReference type="Pfam" id="PF01325">
    <property type="entry name" value="Fe_dep_repress"/>
    <property type="match status" value="1"/>
</dbReference>
<dbReference type="InterPro" id="IPR022687">
    <property type="entry name" value="HTH_DTXR"/>
</dbReference>
<dbReference type="Gene3D" id="1.10.10.10">
    <property type="entry name" value="Winged helix-like DNA-binding domain superfamily/Winged helix DNA-binding domain"/>
    <property type="match status" value="1"/>
</dbReference>
<sequence length="163" mass="18716">MATERTEDYLKMLDSIIKKKGYARVKDISEIMGLNPSSVTGMFKKLNREGYINYEKYGAVTLTPKGEEIARATEEKYDVLQEFLQILGVDAKTADEDACRIEHGLTHETLDVFTKFVEFINKKEGLPLWLEHFRYFYNTGEYVECTPATQDSCPVHGIKKNSE</sequence>
<evidence type="ECO:0000313" key="7">
    <source>
        <dbReference type="Proteomes" id="UP000243338"/>
    </source>
</evidence>
<keyword evidence="3" id="KW-0238">DNA-binding</keyword>
<dbReference type="InterPro" id="IPR036421">
    <property type="entry name" value="Fe_dep_repressor_sf"/>
</dbReference>
<dbReference type="InterPro" id="IPR001367">
    <property type="entry name" value="Fe_dep_repressor"/>
</dbReference>
<dbReference type="RefSeq" id="WP_091687967.1">
    <property type="nucleotide sequence ID" value="NZ_CAAGSJ010000004.1"/>
</dbReference>
<dbReference type="InterPro" id="IPR036388">
    <property type="entry name" value="WH-like_DNA-bd_sf"/>
</dbReference>
<organism evidence="6 7">
    <name type="scientific">Methanococcoides vulcani</name>
    <dbReference type="NCBI Taxonomy" id="1353158"/>
    <lineage>
        <taxon>Archaea</taxon>
        <taxon>Methanobacteriati</taxon>
        <taxon>Methanobacteriota</taxon>
        <taxon>Stenosarchaea group</taxon>
        <taxon>Methanomicrobia</taxon>
        <taxon>Methanosarcinales</taxon>
        <taxon>Methanosarcinaceae</taxon>
        <taxon>Methanococcoides</taxon>
    </lineage>
</organism>
<evidence type="ECO:0000256" key="2">
    <source>
        <dbReference type="ARBA" id="ARBA00023015"/>
    </source>
</evidence>
<dbReference type="GO" id="GO:0046914">
    <property type="term" value="F:transition metal ion binding"/>
    <property type="evidence" value="ECO:0007669"/>
    <property type="project" value="InterPro"/>
</dbReference>
<keyword evidence="7" id="KW-1185">Reference proteome</keyword>
<evidence type="ECO:0000256" key="1">
    <source>
        <dbReference type="ARBA" id="ARBA00007871"/>
    </source>
</evidence>
<feature type="domain" description="HTH dtxR-type" evidence="5">
    <location>
        <begin position="1"/>
        <end position="63"/>
    </location>
</feature>
<dbReference type="SMART" id="SM00529">
    <property type="entry name" value="HTH_DTXR"/>
    <property type="match status" value="1"/>
</dbReference>
<dbReference type="GO" id="GO:0003700">
    <property type="term" value="F:DNA-binding transcription factor activity"/>
    <property type="evidence" value="ECO:0007669"/>
    <property type="project" value="InterPro"/>
</dbReference>
<dbReference type="FunFam" id="1.10.10.10:FF:000189">
    <property type="entry name" value="HTH-type transcriptional regulator MntR"/>
    <property type="match status" value="1"/>
</dbReference>
<reference evidence="7" key="1">
    <citation type="submission" date="2016-10" db="EMBL/GenBank/DDBJ databases">
        <authorList>
            <person name="Varghese N."/>
            <person name="Submissions S."/>
        </authorList>
    </citation>
    <scope>NUCLEOTIDE SEQUENCE [LARGE SCALE GENOMIC DNA]</scope>
    <source>
        <strain evidence="7">SLH 33</strain>
    </source>
</reference>
<evidence type="ECO:0000313" key="6">
    <source>
        <dbReference type="EMBL" id="SES62147.1"/>
    </source>
</evidence>
<dbReference type="Pfam" id="PF02742">
    <property type="entry name" value="Fe_dep_repr_C"/>
    <property type="match status" value="1"/>
</dbReference>
<keyword evidence="4" id="KW-0804">Transcription</keyword>
<keyword evidence="2" id="KW-0805">Transcription regulation</keyword>